<comment type="subcellular location">
    <subcellularLocation>
        <location evidence="4">Secreted</location>
        <location evidence="4">Extracellular space</location>
        <location evidence="4">Apoplast</location>
    </subcellularLocation>
</comment>
<dbReference type="GO" id="GO:0009699">
    <property type="term" value="P:phenylpropanoid biosynthetic process"/>
    <property type="evidence" value="ECO:0007669"/>
    <property type="project" value="UniProtKB-ARBA"/>
</dbReference>
<sequence>LARINSIHRLIAMAPSSQLLTLVLLLLAASAAVPRGAALHGTNLKRIRAYMHQTLTGPNATEVTSVQSPLGGGATFGQITVLDNELRDGPNRWRSSPLGRFQGLVAEVGLAGTPGLLSAANVVFTAGRHRGSTLAMLGTVQNLRVTVERSVVGGTGEFRMARGYSSMVYMAGPSTPNNDVYMIDFFVHV</sequence>
<comment type="function">
    <text evidence="4">Dirigent proteins impart stereoselectivity on the phenoxy radical-coupling reaction, yielding optically active lignans from two molecules of coniferyl alcohol in the biosynthesis of lignans, flavonolignans, and alkaloids and thus plays a central role in plant secondary metabolism.</text>
</comment>
<keyword evidence="6" id="KW-1185">Reference proteome</keyword>
<dbReference type="InterPro" id="IPR044859">
    <property type="entry name" value="Allene_oxi_cyc_Dirigent"/>
</dbReference>
<dbReference type="Gene3D" id="2.40.480.10">
    <property type="entry name" value="Allene oxide cyclase-like"/>
    <property type="match status" value="1"/>
</dbReference>
<dbReference type="PANTHER" id="PTHR21495">
    <property type="entry name" value="NUCLEOPORIN-RELATED"/>
    <property type="match status" value="1"/>
</dbReference>
<keyword evidence="4" id="KW-0732">Signal</keyword>
<dbReference type="AlphaFoldDB" id="A0A453TAB2"/>
<reference evidence="5" key="5">
    <citation type="journal article" date="2021" name="G3 (Bethesda)">
        <title>Aegilops tauschii genome assembly Aet v5.0 features greater sequence contiguity and improved annotation.</title>
        <authorList>
            <person name="Wang L."/>
            <person name="Zhu T."/>
            <person name="Rodriguez J.C."/>
            <person name="Deal K.R."/>
            <person name="Dubcovsky J."/>
            <person name="McGuire P.E."/>
            <person name="Lux T."/>
            <person name="Spannagl M."/>
            <person name="Mayer K.F.X."/>
            <person name="Baldrich P."/>
            <person name="Meyers B.C."/>
            <person name="Huo N."/>
            <person name="Gu Y.Q."/>
            <person name="Zhou H."/>
            <person name="Devos K.M."/>
            <person name="Bennetzen J.L."/>
            <person name="Unver T."/>
            <person name="Budak H."/>
            <person name="Gulick P.J."/>
            <person name="Galiba G."/>
            <person name="Kalapos B."/>
            <person name="Nelson D.R."/>
            <person name="Li P."/>
            <person name="You F.M."/>
            <person name="Luo M.C."/>
            <person name="Dvorak J."/>
        </authorList>
    </citation>
    <scope>NUCLEOTIDE SEQUENCE [LARGE SCALE GENOMIC DNA]</scope>
    <source>
        <strain evidence="5">cv. AL8/78</strain>
    </source>
</reference>
<keyword evidence="4" id="KW-0052">Apoplast</keyword>
<evidence type="ECO:0000313" key="6">
    <source>
        <dbReference type="Proteomes" id="UP000015105"/>
    </source>
</evidence>
<dbReference type="STRING" id="200361.A0A453TAB2"/>
<evidence type="ECO:0000256" key="2">
    <source>
        <dbReference type="ARBA" id="ARBA00011738"/>
    </source>
</evidence>
<comment type="subunit">
    <text evidence="2 4">Homodimer.</text>
</comment>
<dbReference type="GO" id="GO:0048046">
    <property type="term" value="C:apoplast"/>
    <property type="evidence" value="ECO:0007669"/>
    <property type="project" value="UniProtKB-SubCell"/>
</dbReference>
<reference evidence="6" key="2">
    <citation type="journal article" date="2017" name="Nat. Plants">
        <title>The Aegilops tauschii genome reveals multiple impacts of transposons.</title>
        <authorList>
            <person name="Zhao G."/>
            <person name="Zou C."/>
            <person name="Li K."/>
            <person name="Wang K."/>
            <person name="Li T."/>
            <person name="Gao L."/>
            <person name="Zhang X."/>
            <person name="Wang H."/>
            <person name="Yang Z."/>
            <person name="Liu X."/>
            <person name="Jiang W."/>
            <person name="Mao L."/>
            <person name="Kong X."/>
            <person name="Jiao Y."/>
            <person name="Jia J."/>
        </authorList>
    </citation>
    <scope>NUCLEOTIDE SEQUENCE [LARGE SCALE GENOMIC DNA]</scope>
    <source>
        <strain evidence="6">cv. AL8/78</strain>
    </source>
</reference>
<evidence type="ECO:0000256" key="3">
    <source>
        <dbReference type="ARBA" id="ARBA00022525"/>
    </source>
</evidence>
<evidence type="ECO:0000256" key="1">
    <source>
        <dbReference type="ARBA" id="ARBA00010746"/>
    </source>
</evidence>
<name>A0A453TAB2_AEGTS</name>
<dbReference type="InterPro" id="IPR004265">
    <property type="entry name" value="Dirigent"/>
</dbReference>
<dbReference type="Proteomes" id="UP000015105">
    <property type="component" value="Chromosome 7D"/>
</dbReference>
<evidence type="ECO:0000313" key="5">
    <source>
        <dbReference type="EnsemblPlants" id="AET7Gv21309800.1"/>
    </source>
</evidence>
<feature type="signal peptide" evidence="4">
    <location>
        <begin position="1"/>
        <end position="31"/>
    </location>
</feature>
<accession>A0A453TAB2</accession>
<reference evidence="6" key="1">
    <citation type="journal article" date="2014" name="Science">
        <title>Ancient hybridizations among the ancestral genomes of bread wheat.</title>
        <authorList>
            <consortium name="International Wheat Genome Sequencing Consortium,"/>
            <person name="Marcussen T."/>
            <person name="Sandve S.R."/>
            <person name="Heier L."/>
            <person name="Spannagl M."/>
            <person name="Pfeifer M."/>
            <person name="Jakobsen K.S."/>
            <person name="Wulff B.B."/>
            <person name="Steuernagel B."/>
            <person name="Mayer K.F."/>
            <person name="Olsen O.A."/>
        </authorList>
    </citation>
    <scope>NUCLEOTIDE SEQUENCE [LARGE SCALE GENOMIC DNA]</scope>
    <source>
        <strain evidence="6">cv. AL8/78</strain>
    </source>
</reference>
<proteinExistence type="inferred from homology"/>
<dbReference type="Pfam" id="PF03018">
    <property type="entry name" value="Dirigent"/>
    <property type="match status" value="1"/>
</dbReference>
<dbReference type="Gramene" id="AET7Gv21309800.1">
    <property type="protein sequence ID" value="AET7Gv21309800.1"/>
    <property type="gene ID" value="AET7Gv21309800"/>
</dbReference>
<organism evidence="5 6">
    <name type="scientific">Aegilops tauschii subsp. strangulata</name>
    <name type="common">Goatgrass</name>
    <dbReference type="NCBI Taxonomy" id="200361"/>
    <lineage>
        <taxon>Eukaryota</taxon>
        <taxon>Viridiplantae</taxon>
        <taxon>Streptophyta</taxon>
        <taxon>Embryophyta</taxon>
        <taxon>Tracheophyta</taxon>
        <taxon>Spermatophyta</taxon>
        <taxon>Magnoliopsida</taxon>
        <taxon>Liliopsida</taxon>
        <taxon>Poales</taxon>
        <taxon>Poaceae</taxon>
        <taxon>BOP clade</taxon>
        <taxon>Pooideae</taxon>
        <taxon>Triticodae</taxon>
        <taxon>Triticeae</taxon>
        <taxon>Triticinae</taxon>
        <taxon>Aegilops</taxon>
    </lineage>
</organism>
<feature type="chain" id="PRO_5018815250" description="Dirigent protein" evidence="4">
    <location>
        <begin position="32"/>
        <end position="189"/>
    </location>
</feature>
<protein>
    <recommendedName>
        <fullName evidence="4">Dirigent protein</fullName>
    </recommendedName>
</protein>
<comment type="similarity">
    <text evidence="1 4">Belongs to the plant dirigent protein family.</text>
</comment>
<reference evidence="5" key="4">
    <citation type="submission" date="2019-03" db="UniProtKB">
        <authorList>
            <consortium name="EnsemblPlants"/>
        </authorList>
    </citation>
    <scope>IDENTIFICATION</scope>
</reference>
<dbReference type="EnsemblPlants" id="AET7Gv21309800.1">
    <property type="protein sequence ID" value="AET7Gv21309800.1"/>
    <property type="gene ID" value="AET7Gv21309800"/>
</dbReference>
<keyword evidence="3 4" id="KW-0964">Secreted</keyword>
<reference evidence="5" key="3">
    <citation type="journal article" date="2017" name="Nature">
        <title>Genome sequence of the progenitor of the wheat D genome Aegilops tauschii.</title>
        <authorList>
            <person name="Luo M.C."/>
            <person name="Gu Y.Q."/>
            <person name="Puiu D."/>
            <person name="Wang H."/>
            <person name="Twardziok S.O."/>
            <person name="Deal K.R."/>
            <person name="Huo N."/>
            <person name="Zhu T."/>
            <person name="Wang L."/>
            <person name="Wang Y."/>
            <person name="McGuire P.E."/>
            <person name="Liu S."/>
            <person name="Long H."/>
            <person name="Ramasamy R.K."/>
            <person name="Rodriguez J.C."/>
            <person name="Van S.L."/>
            <person name="Yuan L."/>
            <person name="Wang Z."/>
            <person name="Xia Z."/>
            <person name="Xiao L."/>
            <person name="Anderson O.D."/>
            <person name="Ouyang S."/>
            <person name="Liang Y."/>
            <person name="Zimin A.V."/>
            <person name="Pertea G."/>
            <person name="Qi P."/>
            <person name="Bennetzen J.L."/>
            <person name="Dai X."/>
            <person name="Dawson M.W."/>
            <person name="Muller H.G."/>
            <person name="Kugler K."/>
            <person name="Rivarola-Duarte L."/>
            <person name="Spannagl M."/>
            <person name="Mayer K.F.X."/>
            <person name="Lu F.H."/>
            <person name="Bevan M.W."/>
            <person name="Leroy P."/>
            <person name="Li P."/>
            <person name="You F.M."/>
            <person name="Sun Q."/>
            <person name="Liu Z."/>
            <person name="Lyons E."/>
            <person name="Wicker T."/>
            <person name="Salzberg S.L."/>
            <person name="Devos K.M."/>
            <person name="Dvorak J."/>
        </authorList>
    </citation>
    <scope>NUCLEOTIDE SEQUENCE [LARGE SCALE GENOMIC DNA]</scope>
    <source>
        <strain evidence="5">cv. AL8/78</strain>
    </source>
</reference>
<evidence type="ECO:0000256" key="4">
    <source>
        <dbReference type="RuleBase" id="RU363099"/>
    </source>
</evidence>